<evidence type="ECO:0000259" key="6">
    <source>
        <dbReference type="Pfam" id="PF00294"/>
    </source>
</evidence>
<dbReference type="PANTHER" id="PTHR43085">
    <property type="entry name" value="HEXOKINASE FAMILY MEMBER"/>
    <property type="match status" value="1"/>
</dbReference>
<evidence type="ECO:0000313" key="7">
    <source>
        <dbReference type="EMBL" id="QIR15990.1"/>
    </source>
</evidence>
<keyword evidence="8" id="KW-1185">Reference proteome</keyword>
<accession>A0A6G9QN18</accession>
<dbReference type="CDD" id="cd01167">
    <property type="entry name" value="bac_FRK"/>
    <property type="match status" value="1"/>
</dbReference>
<keyword evidence="4 7" id="KW-0418">Kinase</keyword>
<organism evidence="7 8">
    <name type="scientific">Shewanella aestuarii</name>
    <dbReference type="NCBI Taxonomy" id="1028752"/>
    <lineage>
        <taxon>Bacteria</taxon>
        <taxon>Pseudomonadati</taxon>
        <taxon>Pseudomonadota</taxon>
        <taxon>Gammaproteobacteria</taxon>
        <taxon>Alteromonadales</taxon>
        <taxon>Shewanellaceae</taxon>
        <taxon>Shewanella</taxon>
    </lineage>
</organism>
<dbReference type="KEGG" id="saes:HBH39_17180"/>
<evidence type="ECO:0000256" key="2">
    <source>
        <dbReference type="ARBA" id="ARBA00022679"/>
    </source>
</evidence>
<dbReference type="SUPFAM" id="SSF53613">
    <property type="entry name" value="Ribokinase-like"/>
    <property type="match status" value="1"/>
</dbReference>
<evidence type="ECO:0000256" key="1">
    <source>
        <dbReference type="ARBA" id="ARBA00010688"/>
    </source>
</evidence>
<dbReference type="Proteomes" id="UP000502608">
    <property type="component" value="Chromosome"/>
</dbReference>
<protein>
    <submittedName>
        <fullName evidence="7">Carbohydrate kinase</fullName>
    </submittedName>
</protein>
<comment type="similarity">
    <text evidence="1">Belongs to the carbohydrate kinase PfkB family.</text>
</comment>
<name>A0A6G9QN18_9GAMM</name>
<reference evidence="7 8" key="1">
    <citation type="submission" date="2020-03" db="EMBL/GenBank/DDBJ databases">
        <title>Complete genome sequence of Shewanella sp.</title>
        <authorList>
            <person name="Kim Y.-S."/>
            <person name="Kim S.-J."/>
            <person name="Jung H.-K."/>
            <person name="Kim K.-H."/>
        </authorList>
    </citation>
    <scope>NUCLEOTIDE SEQUENCE [LARGE SCALE GENOMIC DNA]</scope>
    <source>
        <strain evidence="7 8">PN3F2</strain>
    </source>
</reference>
<dbReference type="Gene3D" id="3.40.1190.20">
    <property type="match status" value="1"/>
</dbReference>
<evidence type="ECO:0000313" key="8">
    <source>
        <dbReference type="Proteomes" id="UP000502608"/>
    </source>
</evidence>
<keyword evidence="2" id="KW-0808">Transferase</keyword>
<keyword evidence="5" id="KW-0067">ATP-binding</keyword>
<keyword evidence="3" id="KW-0547">Nucleotide-binding</keyword>
<dbReference type="InterPro" id="IPR029056">
    <property type="entry name" value="Ribokinase-like"/>
</dbReference>
<dbReference type="InterPro" id="IPR011611">
    <property type="entry name" value="PfkB_dom"/>
</dbReference>
<dbReference type="EMBL" id="CP050313">
    <property type="protein sequence ID" value="QIR15990.1"/>
    <property type="molecule type" value="Genomic_DNA"/>
</dbReference>
<dbReference type="AlphaFoldDB" id="A0A6G9QN18"/>
<dbReference type="Pfam" id="PF00294">
    <property type="entry name" value="PfkB"/>
    <property type="match status" value="1"/>
</dbReference>
<dbReference type="InterPro" id="IPR050306">
    <property type="entry name" value="PfkB_Carbo_kinase"/>
</dbReference>
<evidence type="ECO:0000256" key="3">
    <source>
        <dbReference type="ARBA" id="ARBA00022741"/>
    </source>
</evidence>
<sequence length="327" mass="35762">MSKLLCFGEVLVDLIPIDRQGLSHQAIAGGAPANVAVGFAKLGGYSGFAGGVSTDSYGAMLEQALADYGVNTQCLAKIDAPTATVLVTLDEQGERTFSFNRHNTADMSYTKAHVERLDWSQWNMFHFCSNTFTDTAMFEVSLIAIKNAFRQHKLVSFDVNLRLSLWSTESLISERVERCLPYTHVLKMSRDEAKYLADAKGLSITQYIQFCLVTGVETIVLTDGGNPVECINTHYQFKVAAPAIQAVDTTAGGDSFIAGFLYALADLEGSHIHLIQSLSNAKWVKSAVQFAIQCGAYTCQHKGAFPAMPTMAQLNWVEEKELVMAFA</sequence>
<evidence type="ECO:0000256" key="5">
    <source>
        <dbReference type="ARBA" id="ARBA00022840"/>
    </source>
</evidence>
<feature type="domain" description="Carbohydrate kinase PfkB" evidence="6">
    <location>
        <begin position="1"/>
        <end position="310"/>
    </location>
</feature>
<dbReference type="RefSeq" id="WP_167679844.1">
    <property type="nucleotide sequence ID" value="NZ_CP050313.1"/>
</dbReference>
<evidence type="ECO:0000256" key="4">
    <source>
        <dbReference type="ARBA" id="ARBA00022777"/>
    </source>
</evidence>
<dbReference type="GO" id="GO:0005524">
    <property type="term" value="F:ATP binding"/>
    <property type="evidence" value="ECO:0007669"/>
    <property type="project" value="UniProtKB-KW"/>
</dbReference>
<gene>
    <name evidence="7" type="ORF">HBH39_17180</name>
</gene>
<proteinExistence type="inferred from homology"/>
<dbReference type="PANTHER" id="PTHR43085:SF1">
    <property type="entry name" value="PSEUDOURIDINE KINASE-RELATED"/>
    <property type="match status" value="1"/>
</dbReference>
<dbReference type="InterPro" id="IPR002173">
    <property type="entry name" value="Carboh/pur_kinase_PfkB_CS"/>
</dbReference>
<dbReference type="PROSITE" id="PS00584">
    <property type="entry name" value="PFKB_KINASES_2"/>
    <property type="match status" value="1"/>
</dbReference>
<dbReference type="GO" id="GO:0016301">
    <property type="term" value="F:kinase activity"/>
    <property type="evidence" value="ECO:0007669"/>
    <property type="project" value="UniProtKB-KW"/>
</dbReference>